<reference evidence="2" key="1">
    <citation type="submission" date="2023-03" db="EMBL/GenBank/DDBJ databases">
        <title>Massive genome expansion in bonnet fungi (Mycena s.s.) driven by repeated elements and novel gene families across ecological guilds.</title>
        <authorList>
            <consortium name="Lawrence Berkeley National Laboratory"/>
            <person name="Harder C.B."/>
            <person name="Miyauchi S."/>
            <person name="Viragh M."/>
            <person name="Kuo A."/>
            <person name="Thoen E."/>
            <person name="Andreopoulos B."/>
            <person name="Lu D."/>
            <person name="Skrede I."/>
            <person name="Drula E."/>
            <person name="Henrissat B."/>
            <person name="Morin E."/>
            <person name="Kohler A."/>
            <person name="Barry K."/>
            <person name="LaButti K."/>
            <person name="Morin E."/>
            <person name="Salamov A."/>
            <person name="Lipzen A."/>
            <person name="Mereny Z."/>
            <person name="Hegedus B."/>
            <person name="Baldrian P."/>
            <person name="Stursova M."/>
            <person name="Weitz H."/>
            <person name="Taylor A."/>
            <person name="Grigoriev I.V."/>
            <person name="Nagy L.G."/>
            <person name="Martin F."/>
            <person name="Kauserud H."/>
        </authorList>
    </citation>
    <scope>NUCLEOTIDE SEQUENCE</scope>
    <source>
        <strain evidence="2">CBHHK002</strain>
    </source>
</reference>
<feature type="region of interest" description="Disordered" evidence="1">
    <location>
        <begin position="1"/>
        <end position="22"/>
    </location>
</feature>
<organism evidence="2 3">
    <name type="scientific">Mycena albidolilacea</name>
    <dbReference type="NCBI Taxonomy" id="1033008"/>
    <lineage>
        <taxon>Eukaryota</taxon>
        <taxon>Fungi</taxon>
        <taxon>Dikarya</taxon>
        <taxon>Basidiomycota</taxon>
        <taxon>Agaricomycotina</taxon>
        <taxon>Agaricomycetes</taxon>
        <taxon>Agaricomycetidae</taxon>
        <taxon>Agaricales</taxon>
        <taxon>Marasmiineae</taxon>
        <taxon>Mycenaceae</taxon>
        <taxon>Mycena</taxon>
    </lineage>
</organism>
<feature type="region of interest" description="Disordered" evidence="1">
    <location>
        <begin position="165"/>
        <end position="201"/>
    </location>
</feature>
<name>A0AAD7AN71_9AGAR</name>
<comment type="caution">
    <text evidence="2">The sequence shown here is derived from an EMBL/GenBank/DDBJ whole genome shotgun (WGS) entry which is preliminary data.</text>
</comment>
<accession>A0AAD7AN71</accession>
<gene>
    <name evidence="2" type="ORF">DFH08DRAFT_798308</name>
</gene>
<dbReference type="AlphaFoldDB" id="A0AAD7AN71"/>
<sequence length="201" mass="22433">MRKPPIIANHNGPPNPTAGREKISGAASLRTPLSWCRRNSGHKHPEPKLCWEVHHMILHLGDVRIIPLGRCTYNLAGPGCRDVRASTHRPSLPVWLYHSVPPESPPLFLRTSLGLGRLRMCEEKLIPTTSQGKRSRGYRRRGLFPERRQGLAEAWVAFRHGDSGLPAAPEASGEGQVTRVRHRVQAKGNRAPELSRKDSLL</sequence>
<dbReference type="Proteomes" id="UP001218218">
    <property type="component" value="Unassembled WGS sequence"/>
</dbReference>
<proteinExistence type="predicted"/>
<evidence type="ECO:0000313" key="2">
    <source>
        <dbReference type="EMBL" id="KAJ7363844.1"/>
    </source>
</evidence>
<protein>
    <submittedName>
        <fullName evidence="2">Uncharacterized protein</fullName>
    </submittedName>
</protein>
<evidence type="ECO:0000256" key="1">
    <source>
        <dbReference type="SAM" id="MobiDB-lite"/>
    </source>
</evidence>
<keyword evidence="3" id="KW-1185">Reference proteome</keyword>
<evidence type="ECO:0000313" key="3">
    <source>
        <dbReference type="Proteomes" id="UP001218218"/>
    </source>
</evidence>
<dbReference type="EMBL" id="JARIHO010000003">
    <property type="protein sequence ID" value="KAJ7363844.1"/>
    <property type="molecule type" value="Genomic_DNA"/>
</dbReference>